<reference evidence="4 5" key="1">
    <citation type="submission" date="2022-04" db="EMBL/GenBank/DDBJ databases">
        <authorList>
            <person name="Ra J.-S."/>
            <person name="Kim S.-B."/>
        </authorList>
    </citation>
    <scope>NUCLEOTIDE SEQUENCE [LARGE SCALE GENOMIC DNA]</scope>
    <source>
        <strain evidence="4 5">MMS21-Er5</strain>
    </source>
</reference>
<dbReference type="PANTHER" id="PTHR43280">
    <property type="entry name" value="ARAC-FAMILY TRANSCRIPTIONAL REGULATOR"/>
    <property type="match status" value="1"/>
</dbReference>
<keyword evidence="2" id="KW-0812">Transmembrane</keyword>
<dbReference type="PANTHER" id="PTHR43280:SF2">
    <property type="entry name" value="HTH-TYPE TRANSCRIPTIONAL REGULATOR EXSA"/>
    <property type="match status" value="1"/>
</dbReference>
<evidence type="ECO:0000313" key="5">
    <source>
        <dbReference type="Proteomes" id="UP000829998"/>
    </source>
</evidence>
<evidence type="ECO:0000313" key="4">
    <source>
        <dbReference type="EMBL" id="UPZ17998.1"/>
    </source>
</evidence>
<dbReference type="InterPro" id="IPR018060">
    <property type="entry name" value="HTH_AraC"/>
</dbReference>
<evidence type="ECO:0000256" key="1">
    <source>
        <dbReference type="ARBA" id="ARBA00023125"/>
    </source>
</evidence>
<dbReference type="PROSITE" id="PS01124">
    <property type="entry name" value="HTH_ARAC_FAMILY_2"/>
    <property type="match status" value="1"/>
</dbReference>
<dbReference type="Pfam" id="PF12833">
    <property type="entry name" value="HTH_18"/>
    <property type="match status" value="1"/>
</dbReference>
<keyword evidence="5" id="KW-1185">Reference proteome</keyword>
<feature type="domain" description="HTH araC/xylS-type" evidence="3">
    <location>
        <begin position="453"/>
        <end position="555"/>
    </location>
</feature>
<dbReference type="RefSeq" id="WP_248729936.1">
    <property type="nucleotide sequence ID" value="NZ_CP096829.1"/>
</dbReference>
<proteinExistence type="predicted"/>
<accession>A0ABY4LZW9</accession>
<dbReference type="Gene3D" id="1.25.40.10">
    <property type="entry name" value="Tetratricopeptide repeat domain"/>
    <property type="match status" value="1"/>
</dbReference>
<sequence length="562" mass="66050">MKNFYVLFLSLIMTNIFSQNKAHFHIPDSLKGMSFETLERHFDNSILDTKKHAVYAKTYYQKSKLQNDDIINANGMFMLAYVSKEDSLFALTDSVIALTKYKSNLVFPAKAYILRSIIFFSNGQFNKALAEIIKAEKHSDKSGNKEQQIFVNQQIGLIKIELDKPKEALPLIIENYNYYRKLKSDSPYYTYSAWILSNIYNRLGKPDLALHYTNLFFKNMKKDDFYYPYFILNNGISYHLKKDYKRSNGALDVAISLLKDDKINLAIAYYYRGENILKEEKNDLKAKKYFEKVDAILLTTKEFTSILRKNYLKLIEISKRLQDNAKELYFLNRLIEIDERVNKNNLVLSENMHQTYNVPHLLSEKENIISKINRESKIYIIIGFIAFALLIFALFYLYKMQKNKQLTEERFITLINDSRLEPEETNDIEIVEKNKIKSVELPMTLIKELLNKLAVFEKEEGYLELNLKLSELSTRFETNNSYLSKVINQYKNKNFSQYINDLRIDYVIKKMKTDKKFCKYTIKAIAQEAGFSSTESFAKSFYNNTGLQPSFFIKKIVENNKT</sequence>
<dbReference type="Gene3D" id="1.10.10.60">
    <property type="entry name" value="Homeodomain-like"/>
    <property type="match status" value="2"/>
</dbReference>
<dbReference type="SMART" id="SM00342">
    <property type="entry name" value="HTH_ARAC"/>
    <property type="match status" value="1"/>
</dbReference>
<gene>
    <name evidence="4" type="ORF">M0M44_11765</name>
</gene>
<keyword evidence="1" id="KW-0238">DNA-binding</keyword>
<evidence type="ECO:0000259" key="3">
    <source>
        <dbReference type="PROSITE" id="PS01124"/>
    </source>
</evidence>
<dbReference type="SUPFAM" id="SSF48452">
    <property type="entry name" value="TPR-like"/>
    <property type="match status" value="1"/>
</dbReference>
<feature type="transmembrane region" description="Helical" evidence="2">
    <location>
        <begin position="378"/>
        <end position="398"/>
    </location>
</feature>
<keyword evidence="2" id="KW-1133">Transmembrane helix</keyword>
<evidence type="ECO:0000256" key="2">
    <source>
        <dbReference type="SAM" id="Phobius"/>
    </source>
</evidence>
<dbReference type="InterPro" id="IPR011990">
    <property type="entry name" value="TPR-like_helical_dom_sf"/>
</dbReference>
<organism evidence="4 5">
    <name type="scientific">Flavobacterium humidisoli</name>
    <dbReference type="NCBI Taxonomy" id="2937442"/>
    <lineage>
        <taxon>Bacteria</taxon>
        <taxon>Pseudomonadati</taxon>
        <taxon>Bacteroidota</taxon>
        <taxon>Flavobacteriia</taxon>
        <taxon>Flavobacteriales</taxon>
        <taxon>Flavobacteriaceae</taxon>
        <taxon>Flavobacterium</taxon>
    </lineage>
</organism>
<keyword evidence="2" id="KW-0472">Membrane</keyword>
<dbReference type="EMBL" id="CP096829">
    <property type="protein sequence ID" value="UPZ17998.1"/>
    <property type="molecule type" value="Genomic_DNA"/>
</dbReference>
<dbReference type="Proteomes" id="UP000829998">
    <property type="component" value="Chromosome"/>
</dbReference>
<protein>
    <submittedName>
        <fullName evidence="4">Helix-turn-helix domain-containing protein</fullName>
    </submittedName>
</protein>
<name>A0ABY4LZW9_9FLAO</name>